<evidence type="ECO:0000313" key="1">
    <source>
        <dbReference type="EMBL" id="CDR04900.1"/>
    </source>
</evidence>
<dbReference type="AlphaFoldDB" id="A0A060ZFU6"/>
<gene>
    <name evidence="1" type="ORF">SIRAN1884</name>
</gene>
<dbReference type="PATRIC" id="fig|576784.4.peg.1804"/>
<protein>
    <submittedName>
        <fullName evidence="1">Uncharacterized protein</fullName>
    </submittedName>
</protein>
<proteinExistence type="predicted"/>
<reference evidence="1" key="1">
    <citation type="submission" date="2014-05" db="EMBL/GenBank/DDBJ databases">
        <authorList>
            <person name="Horn Fabian"/>
        </authorList>
    </citation>
    <scope>NUCLEOTIDE SEQUENCE</scope>
</reference>
<sequence length="54" mass="5802">MAAYAGSRSGISCRPSWPRTEARSMAEISKMSSQSRSRCSSARVCGDRLCSALT</sequence>
<dbReference type="HOGENOM" id="CLU_3048476_0_0_11"/>
<organism evidence="1">
    <name type="scientific">Streptomyces iranensis</name>
    <dbReference type="NCBI Taxonomy" id="576784"/>
    <lineage>
        <taxon>Bacteria</taxon>
        <taxon>Bacillati</taxon>
        <taxon>Actinomycetota</taxon>
        <taxon>Actinomycetes</taxon>
        <taxon>Kitasatosporales</taxon>
        <taxon>Streptomycetaceae</taxon>
        <taxon>Streptomyces</taxon>
        <taxon>Streptomyces violaceusniger group</taxon>
    </lineage>
</organism>
<name>A0A060ZFU6_9ACTN</name>
<dbReference type="EMBL" id="LK022848">
    <property type="protein sequence ID" value="CDR04900.1"/>
    <property type="molecule type" value="Genomic_DNA"/>
</dbReference>
<accession>A0A060ZFU6</accession>